<dbReference type="InterPro" id="IPR029069">
    <property type="entry name" value="HotDog_dom_sf"/>
</dbReference>
<comment type="similarity">
    <text evidence="1">Belongs to the 4-hydroxybenzoyl-CoA thioesterase family.</text>
</comment>
<dbReference type="Pfam" id="PF13279">
    <property type="entry name" value="4HBT_2"/>
    <property type="match status" value="1"/>
</dbReference>
<comment type="caution">
    <text evidence="3">The sequence shown here is derived from an EMBL/GenBank/DDBJ whole genome shotgun (WGS) entry which is preliminary data.</text>
</comment>
<dbReference type="PANTHER" id="PTHR31793">
    <property type="entry name" value="4-HYDROXYBENZOYL-COA THIOESTERASE FAMILY MEMBER"/>
    <property type="match status" value="1"/>
</dbReference>
<evidence type="ECO:0000256" key="2">
    <source>
        <dbReference type="ARBA" id="ARBA00022801"/>
    </source>
</evidence>
<dbReference type="InterPro" id="IPR050563">
    <property type="entry name" value="4-hydroxybenzoyl-CoA_TE"/>
</dbReference>
<evidence type="ECO:0000313" key="4">
    <source>
        <dbReference type="Proteomes" id="UP000249725"/>
    </source>
</evidence>
<dbReference type="Gene3D" id="3.10.129.10">
    <property type="entry name" value="Hotdog Thioesterase"/>
    <property type="match status" value="1"/>
</dbReference>
<dbReference type="CDD" id="cd00586">
    <property type="entry name" value="4HBT"/>
    <property type="match status" value="1"/>
</dbReference>
<evidence type="ECO:0000256" key="1">
    <source>
        <dbReference type="ARBA" id="ARBA00005953"/>
    </source>
</evidence>
<proteinExistence type="inferred from homology"/>
<dbReference type="PANTHER" id="PTHR31793:SF27">
    <property type="entry name" value="NOVEL THIOESTERASE SUPERFAMILY DOMAIN AND SAPOSIN A-TYPE DOMAIN CONTAINING PROTEIN (0610012H03RIK)"/>
    <property type="match status" value="1"/>
</dbReference>
<name>A0A328APK4_9CAUL</name>
<accession>A0A328APK4</accession>
<gene>
    <name evidence="3" type="ORF">DJ018_00550</name>
</gene>
<organism evidence="3 4">
    <name type="scientific">Phenylobacterium deserti</name>
    <dbReference type="NCBI Taxonomy" id="1914756"/>
    <lineage>
        <taxon>Bacteria</taxon>
        <taxon>Pseudomonadati</taxon>
        <taxon>Pseudomonadota</taxon>
        <taxon>Alphaproteobacteria</taxon>
        <taxon>Caulobacterales</taxon>
        <taxon>Caulobacteraceae</taxon>
        <taxon>Phenylobacterium</taxon>
    </lineage>
</organism>
<sequence>MSRLLEPPEGRQVFQQAFEPEASHIDENGHVNNVVYLDWAQQIATAHWRALAPADQQAAWAWIVLRHEVDYRRPLVLGETAHARTWVADQTDGPRFDRYVRIDGPDGAMCAQAVTTWCLIDIATRRPKRVPEEMLRTFA</sequence>
<dbReference type="RefSeq" id="WP_111512860.1">
    <property type="nucleotide sequence ID" value="NZ_QFYR01000001.1"/>
</dbReference>
<dbReference type="OrthoDB" id="9801517at2"/>
<dbReference type="EMBL" id="QFYR01000001">
    <property type="protein sequence ID" value="RAK56509.1"/>
    <property type="molecule type" value="Genomic_DNA"/>
</dbReference>
<protein>
    <submittedName>
        <fullName evidence="3">Acyl-CoA thioesterase</fullName>
    </submittedName>
</protein>
<dbReference type="SUPFAM" id="SSF54637">
    <property type="entry name" value="Thioesterase/thiol ester dehydrase-isomerase"/>
    <property type="match status" value="1"/>
</dbReference>
<keyword evidence="4" id="KW-1185">Reference proteome</keyword>
<evidence type="ECO:0000313" key="3">
    <source>
        <dbReference type="EMBL" id="RAK56509.1"/>
    </source>
</evidence>
<keyword evidence="2" id="KW-0378">Hydrolase</keyword>
<dbReference type="GO" id="GO:0047617">
    <property type="term" value="F:fatty acyl-CoA hydrolase activity"/>
    <property type="evidence" value="ECO:0007669"/>
    <property type="project" value="TreeGrafter"/>
</dbReference>
<reference evidence="4" key="1">
    <citation type="submission" date="2018-05" db="EMBL/GenBank/DDBJ databases">
        <authorList>
            <person name="Li X."/>
        </authorList>
    </citation>
    <scope>NUCLEOTIDE SEQUENCE [LARGE SCALE GENOMIC DNA]</scope>
    <source>
        <strain evidence="4">YIM 73061</strain>
    </source>
</reference>
<dbReference type="Proteomes" id="UP000249725">
    <property type="component" value="Unassembled WGS sequence"/>
</dbReference>
<dbReference type="AlphaFoldDB" id="A0A328APK4"/>